<dbReference type="InParanoid" id="A0A1U8A158"/>
<dbReference type="InterPro" id="IPR011990">
    <property type="entry name" value="TPR-like_helical_dom_sf"/>
</dbReference>
<dbReference type="GO" id="GO:0090617">
    <property type="term" value="P:mitochondrial mRNA 5'-end processing"/>
    <property type="evidence" value="ECO:0000318"/>
    <property type="project" value="GO_Central"/>
</dbReference>
<organism evidence="1 2">
    <name type="scientific">Nelumbo nucifera</name>
    <name type="common">Sacred lotus</name>
    <dbReference type="NCBI Taxonomy" id="4432"/>
    <lineage>
        <taxon>Eukaryota</taxon>
        <taxon>Viridiplantae</taxon>
        <taxon>Streptophyta</taxon>
        <taxon>Embryophyta</taxon>
        <taxon>Tracheophyta</taxon>
        <taxon>Spermatophyta</taxon>
        <taxon>Magnoliopsida</taxon>
        <taxon>Proteales</taxon>
        <taxon>Nelumbonaceae</taxon>
        <taxon>Nelumbo</taxon>
    </lineage>
</organism>
<dbReference type="KEGG" id="nnu:104599730"/>
<dbReference type="AlphaFoldDB" id="A0A1U8A158"/>
<dbReference type="Gene3D" id="1.25.40.10">
    <property type="entry name" value="Tetratricopeptide repeat domain"/>
    <property type="match status" value="1"/>
</dbReference>
<dbReference type="GO" id="GO:0003729">
    <property type="term" value="F:mRNA binding"/>
    <property type="evidence" value="ECO:0000318"/>
    <property type="project" value="GO_Central"/>
</dbReference>
<dbReference type="STRING" id="4432.A0A1U8A158"/>
<sequence length="475" mass="54236">MTRSICTYAPLNGRAPRLTPRQVREVRVRFHRRDSFSPKTSVIVARYSQWRSKTREDEVITTLICLTIQTMQVVSNARRISRVLKAPVFLHLERFLISDIEKLEDCYGSFQWQKQRSFSIQTSTFSGTIHGVRLPVATDVQHLGRHPICSVMARASFASEAGTTDGGPSETVKEIYDKMLKSVEAETMPPNAWMWSLIENCANREDIKLLFQMLENLRRFRLSNLRIHANFNCNLCLRVAEACARVGSLDFGKKTLWTHNVYGLTPSIGSAHYLLLYAKEHNNAKLMMDIMKNLKRNSLPLQPGTADIVFSICYNTNNWELISKYSKKFIKAGVKLRRTTFDTWMEFAAKRGDAESIWKIEELRSNLMKQHTVVSGFSCAKGFLLEHKPECAAAIIHTLSQNFPDKKKPDVANELEKLVSKWPLEVIKHQKKEERKALASSLRSDISIMVNGLLKMGLEVGINLEDLNKKEAIPC</sequence>
<dbReference type="RefSeq" id="XP_010260700.1">
    <property type="nucleotide sequence ID" value="XM_010262398.2"/>
</dbReference>
<evidence type="ECO:0000313" key="2">
    <source>
        <dbReference type="RefSeq" id="XP_010260700.1"/>
    </source>
</evidence>
<dbReference type="Proteomes" id="UP000189703">
    <property type="component" value="Unplaced"/>
</dbReference>
<dbReference type="GeneID" id="104599730"/>
<dbReference type="PANTHER" id="PTHR47604">
    <property type="entry name" value="ADENYLYL CYCLASE"/>
    <property type="match status" value="1"/>
</dbReference>
<keyword evidence="1" id="KW-1185">Reference proteome</keyword>
<gene>
    <name evidence="2" type="primary">LOC104599730</name>
</gene>
<name>A0A1U8A158_NELNU</name>
<dbReference type="GO" id="GO:0005739">
    <property type="term" value="C:mitochondrion"/>
    <property type="evidence" value="ECO:0007669"/>
    <property type="project" value="GOC"/>
</dbReference>
<dbReference type="PANTHER" id="PTHR47604:SF1">
    <property type="entry name" value="ADENYLYL CYCLASE"/>
    <property type="match status" value="1"/>
</dbReference>
<dbReference type="OMA" id="SAPRNAW"/>
<protein>
    <submittedName>
        <fullName evidence="2">Uncharacterized protein LOC104599730 isoform X1</fullName>
    </submittedName>
</protein>
<dbReference type="eggNOG" id="ENOG502QT41">
    <property type="taxonomic scope" value="Eukaryota"/>
</dbReference>
<dbReference type="OrthoDB" id="2016320at2759"/>
<dbReference type="FunCoup" id="A0A1U8A158">
    <property type="interactions" value="2474"/>
</dbReference>
<reference evidence="2" key="1">
    <citation type="submission" date="2025-08" db="UniProtKB">
        <authorList>
            <consortium name="RefSeq"/>
        </authorList>
    </citation>
    <scope>IDENTIFICATION</scope>
</reference>
<evidence type="ECO:0000313" key="1">
    <source>
        <dbReference type="Proteomes" id="UP000189703"/>
    </source>
</evidence>
<accession>A0A1U8A158</accession>
<proteinExistence type="predicted"/>